<proteinExistence type="predicted"/>
<keyword evidence="3" id="KW-0802">TPR repeat</keyword>
<feature type="domain" description="Cellulose synthase operon C C-terminal" evidence="4">
    <location>
        <begin position="1"/>
        <end position="124"/>
    </location>
</feature>
<sequence>MIWHYDKDLSGYSLGQGGYYSPQEYLSFAVPVMWRQRTENWSWELGGSVSWSHSRNRTMPRYPLMNLIPADYQEDARDQTNGGGSSQGFGYTARALIERRVTANWFVGTAVDIQQAKDYTPQSSAAVCPLFRGGLAGGYGFTAAASGALR</sequence>
<keyword evidence="1" id="KW-0732">Signal</keyword>
<dbReference type="GO" id="GO:0019867">
    <property type="term" value="C:outer membrane"/>
    <property type="evidence" value="ECO:0007669"/>
    <property type="project" value="InterPro"/>
</dbReference>
<evidence type="ECO:0000256" key="1">
    <source>
        <dbReference type="ARBA" id="ARBA00022729"/>
    </source>
</evidence>
<evidence type="ECO:0000259" key="4">
    <source>
        <dbReference type="Pfam" id="PF05420"/>
    </source>
</evidence>
<dbReference type="Pfam" id="PF05420">
    <property type="entry name" value="BCSC_C"/>
    <property type="match status" value="1"/>
</dbReference>
<reference evidence="5 6" key="1">
    <citation type="submission" date="2018-12" db="EMBL/GenBank/DDBJ databases">
        <authorList>
            <consortium name="Pathogen Informatics"/>
        </authorList>
    </citation>
    <scope>NUCLEOTIDE SEQUENCE [LARGE SCALE GENOMIC DNA]</scope>
    <source>
        <strain evidence="5 6">NCTC129</strain>
    </source>
</reference>
<gene>
    <name evidence="5" type="primary">bcsC_2</name>
    <name evidence="5" type="ORF">NCTC129_03630</name>
</gene>
<dbReference type="EMBL" id="LR134140">
    <property type="protein sequence ID" value="VDZ97409.1"/>
    <property type="molecule type" value="Genomic_DNA"/>
</dbReference>
<dbReference type="InterPro" id="IPR008410">
    <property type="entry name" value="BCSC_C"/>
</dbReference>
<protein>
    <submittedName>
        <fullName evidence="5">Cellulose synthase operon protein C</fullName>
    </submittedName>
</protein>
<organism evidence="5 6">
    <name type="scientific">Salmonella enterica I</name>
    <dbReference type="NCBI Taxonomy" id="59201"/>
    <lineage>
        <taxon>Bacteria</taxon>
        <taxon>Pseudomonadati</taxon>
        <taxon>Pseudomonadota</taxon>
        <taxon>Gammaproteobacteria</taxon>
        <taxon>Enterobacterales</taxon>
        <taxon>Enterobacteriaceae</taxon>
        <taxon>Salmonella</taxon>
    </lineage>
</organism>
<dbReference type="Proteomes" id="UP000282086">
    <property type="component" value="Chromosome"/>
</dbReference>
<name>A0A447N2A6_SALET</name>
<evidence type="ECO:0000256" key="3">
    <source>
        <dbReference type="ARBA" id="ARBA00022803"/>
    </source>
</evidence>
<evidence type="ECO:0000313" key="6">
    <source>
        <dbReference type="Proteomes" id="UP000282086"/>
    </source>
</evidence>
<keyword evidence="2" id="KW-0677">Repeat</keyword>
<accession>A0A447N2A6</accession>
<evidence type="ECO:0000256" key="2">
    <source>
        <dbReference type="ARBA" id="ARBA00022737"/>
    </source>
</evidence>
<evidence type="ECO:0000313" key="5">
    <source>
        <dbReference type="EMBL" id="VDZ97409.1"/>
    </source>
</evidence>
<dbReference type="AlphaFoldDB" id="A0A447N2A6"/>
<dbReference type="GO" id="GO:0030244">
    <property type="term" value="P:cellulose biosynthetic process"/>
    <property type="evidence" value="ECO:0007669"/>
    <property type="project" value="InterPro"/>
</dbReference>